<protein>
    <submittedName>
        <fullName evidence="2">PQQ-dependent sugar dehydrogenase</fullName>
    </submittedName>
</protein>
<dbReference type="SMART" id="SM00089">
    <property type="entry name" value="PKD"/>
    <property type="match status" value="1"/>
</dbReference>
<reference evidence="2 3" key="1">
    <citation type="submission" date="2024-06" db="EMBL/GenBank/DDBJ databases">
        <title>The Natural Products Discovery Center: Release of the First 8490 Sequenced Strains for Exploring Actinobacteria Biosynthetic Diversity.</title>
        <authorList>
            <person name="Kalkreuter E."/>
            <person name="Kautsar S.A."/>
            <person name="Yang D."/>
            <person name="Bader C.D."/>
            <person name="Teijaro C.N."/>
            <person name="Fluegel L."/>
            <person name="Davis C.M."/>
            <person name="Simpson J.R."/>
            <person name="Lauterbach L."/>
            <person name="Steele A.D."/>
            <person name="Gui C."/>
            <person name="Meng S."/>
            <person name="Li G."/>
            <person name="Viehrig K."/>
            <person name="Ye F."/>
            <person name="Su P."/>
            <person name="Kiefer A.F."/>
            <person name="Nichols A."/>
            <person name="Cepeda A.J."/>
            <person name="Yan W."/>
            <person name="Fan B."/>
            <person name="Jiang Y."/>
            <person name="Adhikari A."/>
            <person name="Zheng C.-J."/>
            <person name="Schuster L."/>
            <person name="Cowan T.M."/>
            <person name="Smanski M.J."/>
            <person name="Chevrette M.G."/>
            <person name="De Carvalho L.P.S."/>
            <person name="Shen B."/>
        </authorList>
    </citation>
    <scope>NUCLEOTIDE SEQUENCE [LARGE SCALE GENOMIC DNA]</scope>
    <source>
        <strain evidence="2 3">NPDC048946</strain>
    </source>
</reference>
<dbReference type="InterPro" id="IPR011042">
    <property type="entry name" value="6-blade_b-propeller_TolB-like"/>
</dbReference>
<dbReference type="EMBL" id="JBEZFP010000047">
    <property type="protein sequence ID" value="MEU8135656.1"/>
    <property type="molecule type" value="Genomic_DNA"/>
</dbReference>
<accession>A0ABV3DIT2</accession>
<dbReference type="Pfam" id="PF08310">
    <property type="entry name" value="LGFP"/>
    <property type="match status" value="6"/>
</dbReference>
<dbReference type="InterPro" id="IPR013783">
    <property type="entry name" value="Ig-like_fold"/>
</dbReference>
<dbReference type="Gene3D" id="2.60.40.10">
    <property type="entry name" value="Immunoglobulins"/>
    <property type="match status" value="1"/>
</dbReference>
<name>A0ABV3DIT2_9ACTN</name>
<dbReference type="InterPro" id="IPR013207">
    <property type="entry name" value="LGFP"/>
</dbReference>
<dbReference type="Gene3D" id="2.120.10.30">
    <property type="entry name" value="TolB, C-terminal domain"/>
    <property type="match status" value="1"/>
</dbReference>
<gene>
    <name evidence="2" type="ORF">AB0C36_19315</name>
</gene>
<dbReference type="PANTHER" id="PTHR19328:SF13">
    <property type="entry name" value="HIPL1 PROTEIN"/>
    <property type="match status" value="1"/>
</dbReference>
<evidence type="ECO:0000259" key="1">
    <source>
        <dbReference type="PROSITE" id="PS50093"/>
    </source>
</evidence>
<dbReference type="InterPro" id="IPR022409">
    <property type="entry name" value="PKD/Chitinase_dom"/>
</dbReference>
<dbReference type="InterPro" id="IPR000601">
    <property type="entry name" value="PKD_dom"/>
</dbReference>
<dbReference type="SUPFAM" id="SSF49299">
    <property type="entry name" value="PKD domain"/>
    <property type="match status" value="1"/>
</dbReference>
<dbReference type="Proteomes" id="UP001551482">
    <property type="component" value="Unassembled WGS sequence"/>
</dbReference>
<dbReference type="Pfam" id="PF07995">
    <property type="entry name" value="GSDH"/>
    <property type="match status" value="1"/>
</dbReference>
<organism evidence="2 3">
    <name type="scientific">Streptodolium elevatio</name>
    <dbReference type="NCBI Taxonomy" id="3157996"/>
    <lineage>
        <taxon>Bacteria</taxon>
        <taxon>Bacillati</taxon>
        <taxon>Actinomycetota</taxon>
        <taxon>Actinomycetes</taxon>
        <taxon>Kitasatosporales</taxon>
        <taxon>Streptomycetaceae</taxon>
        <taxon>Streptodolium</taxon>
    </lineage>
</organism>
<sequence length="999" mass="107080">MRRSIRHLLIAVAIVLAVTASVLGYSMAQKSEAAQTLPAGFSIREMPSGQQSLPTDIAYTPDGGYISAAKSGHLAYVAPTGEVTPLGDLPVRDDQDLGLTGIAVAPDFAASGFLYVARTTDTSVMRLGRFTVQFSAGADPKPVGLGTEKVLLETPARTAVHGISGVEAAADGTVWVSIGDSADFIRVDPLALDAQKLDSPYGKLLHITKDGAGVATNPYYKAATPNSWSSKVYAKGFRSPFRFTLDPVTGAPMVGDVGWNWWEEINMVKAGDNLGWPCWEGDDTAGGYRDLPGCFGVTATKPLHTYSHNGKNASVTGGIVYTGTSYPEQYRGSYFFADYALQTVSNMKLRDAQGKLLPAPVPTVFSRETVPMQQGGGNCIVKFTAAPNGDLVMVDICSNVVKRLVYEGGNRAPVAKATTTVEPATLTVQFDASATTDLDGDVLTYAWDFGDGEKGTGVTASHRYAEAGDYTATLTVKDPGGKSGTYKLKVVPANHAPTIEWVSAPAEDHKFKVDEALVIKAQATDADELAADGTPTPLTVRWESVMFHCYGGGCHSHPSKAYTGPEYNVPFEDHGDDTHMQITAFVTDAKGVTTQRSYKAWPKLMNLTVRSTSPAAVTINSRDAQTVPVTVGSKLSLVAAETAIDGVATFKSWGDGGARVHDMTMPDRDVELTVTYETPIDKRLATDKPAAAKLGAPLGAETGNGTLRTREFQGGRMYWTPQSGAHIVEGLILTNYLANGGPATMGAPTTDELTTADGVGRYNRFEYGAATYWTPQTGAHSVFGAIYTKWAELGLERGPLGYPTTDEMGTVKPGGRYNYFQNGSITWSGWTGAHAVYGAILTKYGELKWDWGVLGFPRTDELPTARPGGRFNDFEGGTIVWSPGTGAQMVMGAIHTKWGEYGWDNGRLGFPTSGETATPKVYGRFNAFQFGLVYWSPSTGAHAVYGAIQTRYAQLGWENSYLGFPTSEEFGVPNGRRQNFQKGYVVWDARTGAVVDRRN</sequence>
<dbReference type="CDD" id="cd00146">
    <property type="entry name" value="PKD"/>
    <property type="match status" value="1"/>
</dbReference>
<dbReference type="RefSeq" id="WP_358355575.1">
    <property type="nucleotide sequence ID" value="NZ_JBEZFP010000047.1"/>
</dbReference>
<comment type="caution">
    <text evidence="2">The sequence shown here is derived from an EMBL/GenBank/DDBJ whole genome shotgun (WGS) entry which is preliminary data.</text>
</comment>
<dbReference type="PROSITE" id="PS50093">
    <property type="entry name" value="PKD"/>
    <property type="match status" value="1"/>
</dbReference>
<dbReference type="SUPFAM" id="SSF50952">
    <property type="entry name" value="Soluble quinoprotein glucose dehydrogenase"/>
    <property type="match status" value="1"/>
</dbReference>
<dbReference type="Pfam" id="PF18911">
    <property type="entry name" value="PKD_4"/>
    <property type="match status" value="1"/>
</dbReference>
<keyword evidence="3" id="KW-1185">Reference proteome</keyword>
<proteinExistence type="predicted"/>
<feature type="domain" description="PKD" evidence="1">
    <location>
        <begin position="440"/>
        <end position="490"/>
    </location>
</feature>
<dbReference type="PANTHER" id="PTHR19328">
    <property type="entry name" value="HEDGEHOG-INTERACTING PROTEIN"/>
    <property type="match status" value="1"/>
</dbReference>
<dbReference type="InterPro" id="IPR012938">
    <property type="entry name" value="Glc/Sorbosone_DH"/>
</dbReference>
<dbReference type="InterPro" id="IPR011041">
    <property type="entry name" value="Quinoprot_gluc/sorb_DH_b-prop"/>
</dbReference>
<dbReference type="InterPro" id="IPR035986">
    <property type="entry name" value="PKD_dom_sf"/>
</dbReference>
<evidence type="ECO:0000313" key="3">
    <source>
        <dbReference type="Proteomes" id="UP001551482"/>
    </source>
</evidence>
<evidence type="ECO:0000313" key="2">
    <source>
        <dbReference type="EMBL" id="MEU8135656.1"/>
    </source>
</evidence>